<dbReference type="InterPro" id="IPR052509">
    <property type="entry name" value="Metal_resp_DNA-bind_regulator"/>
</dbReference>
<protein>
    <submittedName>
        <fullName evidence="2">PadR family transcriptional regulator</fullName>
    </submittedName>
</protein>
<dbReference type="Pfam" id="PF03551">
    <property type="entry name" value="PadR"/>
    <property type="match status" value="1"/>
</dbReference>
<reference evidence="2 3" key="1">
    <citation type="submission" date="2017-10" db="EMBL/GenBank/DDBJ databases">
        <title>Sequencing the genomes of 1000 actinobacteria strains.</title>
        <authorList>
            <person name="Klenk H.-P."/>
        </authorList>
    </citation>
    <scope>NUCLEOTIDE SEQUENCE [LARGE SCALE GENOMIC DNA]</scope>
    <source>
        <strain evidence="2 3">DSM 15597</strain>
    </source>
</reference>
<dbReference type="InterPro" id="IPR036390">
    <property type="entry name" value="WH_DNA-bd_sf"/>
</dbReference>
<dbReference type="Proteomes" id="UP000226079">
    <property type="component" value="Unassembled WGS sequence"/>
</dbReference>
<comment type="caution">
    <text evidence="2">The sequence shown here is derived from an EMBL/GenBank/DDBJ whole genome shotgun (WGS) entry which is preliminary data.</text>
</comment>
<sequence>MEIDKQLLKGTIPLLVLHLLAQADLYGYQLIKALEQISSGAFRFSEGSLYPVLHTLDRDGMLHAYWRQAESGRQRKYYAITDRGRRELVERRSQWRNLTVAIDAVLAEELPHD</sequence>
<dbReference type="OrthoDB" id="122286at2"/>
<accession>A0A2A9CTW2</accession>
<dbReference type="InterPro" id="IPR005149">
    <property type="entry name" value="Tscrpt_reg_PadR_N"/>
</dbReference>
<feature type="domain" description="Transcription regulator PadR N-terminal" evidence="1">
    <location>
        <begin position="16"/>
        <end position="88"/>
    </location>
</feature>
<evidence type="ECO:0000313" key="3">
    <source>
        <dbReference type="Proteomes" id="UP000226079"/>
    </source>
</evidence>
<evidence type="ECO:0000259" key="1">
    <source>
        <dbReference type="Pfam" id="PF03551"/>
    </source>
</evidence>
<dbReference type="EMBL" id="PDJC01000001">
    <property type="protein sequence ID" value="PFG17546.1"/>
    <property type="molecule type" value="Genomic_DNA"/>
</dbReference>
<organism evidence="2 3">
    <name type="scientific">Propionicimonas paludicola</name>
    <dbReference type="NCBI Taxonomy" id="185243"/>
    <lineage>
        <taxon>Bacteria</taxon>
        <taxon>Bacillati</taxon>
        <taxon>Actinomycetota</taxon>
        <taxon>Actinomycetes</taxon>
        <taxon>Propionibacteriales</taxon>
        <taxon>Nocardioidaceae</taxon>
        <taxon>Propionicimonas</taxon>
    </lineage>
</organism>
<proteinExistence type="predicted"/>
<dbReference type="Gene3D" id="1.10.10.10">
    <property type="entry name" value="Winged helix-like DNA-binding domain superfamily/Winged helix DNA-binding domain"/>
    <property type="match status" value="1"/>
</dbReference>
<name>A0A2A9CTW2_9ACTN</name>
<evidence type="ECO:0000313" key="2">
    <source>
        <dbReference type="EMBL" id="PFG17546.1"/>
    </source>
</evidence>
<dbReference type="SUPFAM" id="SSF46785">
    <property type="entry name" value="Winged helix' DNA-binding domain"/>
    <property type="match status" value="1"/>
</dbReference>
<dbReference type="PANTHER" id="PTHR33169">
    <property type="entry name" value="PADR-FAMILY TRANSCRIPTIONAL REGULATOR"/>
    <property type="match status" value="1"/>
</dbReference>
<dbReference type="RefSeq" id="WP_098460965.1">
    <property type="nucleotide sequence ID" value="NZ_PDJC01000001.1"/>
</dbReference>
<dbReference type="InterPro" id="IPR036388">
    <property type="entry name" value="WH-like_DNA-bd_sf"/>
</dbReference>
<keyword evidence="3" id="KW-1185">Reference proteome</keyword>
<dbReference type="PANTHER" id="PTHR33169:SF14">
    <property type="entry name" value="TRANSCRIPTIONAL REGULATOR RV3488"/>
    <property type="match status" value="1"/>
</dbReference>
<gene>
    <name evidence="2" type="ORF">ATK74_2119</name>
</gene>
<dbReference type="AlphaFoldDB" id="A0A2A9CTW2"/>